<organism evidence="1 2">
    <name type="scientific">Brassica cretica</name>
    <name type="common">Mustard</name>
    <dbReference type="NCBI Taxonomy" id="69181"/>
    <lineage>
        <taxon>Eukaryota</taxon>
        <taxon>Viridiplantae</taxon>
        <taxon>Streptophyta</taxon>
        <taxon>Embryophyta</taxon>
        <taxon>Tracheophyta</taxon>
        <taxon>Spermatophyta</taxon>
        <taxon>Magnoliopsida</taxon>
        <taxon>eudicotyledons</taxon>
        <taxon>Gunneridae</taxon>
        <taxon>Pentapetalae</taxon>
        <taxon>rosids</taxon>
        <taxon>malvids</taxon>
        <taxon>Brassicales</taxon>
        <taxon>Brassicaceae</taxon>
        <taxon>Brassiceae</taxon>
        <taxon>Brassica</taxon>
    </lineage>
</organism>
<sequence length="112" mass="13320">MLVRVPGRIIRTGEEEMWENPTWNAYEDHHQNIPESREWMDQRIDPGSNHVSETFLGVMERNSTMLVRVPGRIIQWVKKKCGRILLGMLMKITTRVFQKYKKTLRHLTCLNL</sequence>
<accession>A0A8S9QEB7</accession>
<dbReference type="Proteomes" id="UP000712600">
    <property type="component" value="Unassembled WGS sequence"/>
</dbReference>
<name>A0A8S9QEB7_BRACR</name>
<gene>
    <name evidence="1" type="ORF">F2Q69_00020346</name>
</gene>
<evidence type="ECO:0000313" key="2">
    <source>
        <dbReference type="Proteomes" id="UP000712600"/>
    </source>
</evidence>
<protein>
    <submittedName>
        <fullName evidence="1">Uncharacterized protein</fullName>
    </submittedName>
</protein>
<dbReference type="EMBL" id="QGKX02001290">
    <property type="protein sequence ID" value="KAF3540136.1"/>
    <property type="molecule type" value="Genomic_DNA"/>
</dbReference>
<comment type="caution">
    <text evidence="1">The sequence shown here is derived from an EMBL/GenBank/DDBJ whole genome shotgun (WGS) entry which is preliminary data.</text>
</comment>
<dbReference type="AlphaFoldDB" id="A0A8S9QEB7"/>
<evidence type="ECO:0000313" key="1">
    <source>
        <dbReference type="EMBL" id="KAF3540136.1"/>
    </source>
</evidence>
<proteinExistence type="predicted"/>
<reference evidence="1" key="1">
    <citation type="submission" date="2019-12" db="EMBL/GenBank/DDBJ databases">
        <title>Genome sequencing and annotation of Brassica cretica.</title>
        <authorList>
            <person name="Studholme D.J."/>
            <person name="Sarris P."/>
        </authorList>
    </citation>
    <scope>NUCLEOTIDE SEQUENCE</scope>
    <source>
        <strain evidence="1">PFS-109/04</strain>
        <tissue evidence="1">Leaf</tissue>
    </source>
</reference>